<dbReference type="InParanoid" id="A0A409WAP9"/>
<accession>A0A409WAP9</accession>
<dbReference type="GO" id="GO:0009263">
    <property type="term" value="P:deoxyribonucleotide biosynthetic process"/>
    <property type="evidence" value="ECO:0007669"/>
    <property type="project" value="InterPro"/>
</dbReference>
<feature type="compositionally biased region" description="Acidic residues" evidence="1">
    <location>
        <begin position="376"/>
        <end position="390"/>
    </location>
</feature>
<dbReference type="EMBL" id="NHYE01005248">
    <property type="protein sequence ID" value="PPQ75568.1"/>
    <property type="molecule type" value="Genomic_DNA"/>
</dbReference>
<dbReference type="PANTHER" id="PTHR23409:SF18">
    <property type="entry name" value="RIBONUCLEOSIDE-DIPHOSPHATE REDUCTASE SUBUNIT M2"/>
    <property type="match status" value="1"/>
</dbReference>
<gene>
    <name evidence="2" type="ORF">CVT26_012373</name>
</gene>
<evidence type="ECO:0000256" key="1">
    <source>
        <dbReference type="SAM" id="MobiDB-lite"/>
    </source>
</evidence>
<proteinExistence type="predicted"/>
<dbReference type="AlphaFoldDB" id="A0A409WAP9"/>
<evidence type="ECO:0000313" key="3">
    <source>
        <dbReference type="Proteomes" id="UP000284706"/>
    </source>
</evidence>
<feature type="region of interest" description="Disordered" evidence="1">
    <location>
        <begin position="352"/>
        <end position="390"/>
    </location>
</feature>
<name>A0A409WAP9_9AGAR</name>
<dbReference type="Proteomes" id="UP000284706">
    <property type="component" value="Unassembled WGS sequence"/>
</dbReference>
<dbReference type="InterPro" id="IPR012348">
    <property type="entry name" value="RNR-like"/>
</dbReference>
<keyword evidence="3" id="KW-1185">Reference proteome</keyword>
<sequence length="390" mass="44250">MTSESSLEPILSLEPKRLSLFPIEHHAIWRLYQRVSHTSHVWTADSVDLSSDANAWQVEAPFASRELITFFLDLLMHGHKRMFGDLLLAVRKKIPSPEARCVIDHILARQVILHITHGSLWLKASSREDVHAAALNRLKTAYLDETPLSPDPAFVFDDDDLESFLEEKFKFTFVSPSANIEDTPVAEFLLVLAAAKRVFSFSLFSMLKWIVDCKDLALPALSRTIQRIQDDVETHLDFAVLLLAHLNSKPSQDLVLQAVTQAMQIEDRFAMKVMSLVDVGPEEWISRESMKDYTGFLAKTLMETLGHRYWTYAYNPFPWMNHSDGSAAAYWLEVSMENPYEEEPEGIIRRPGLLLHPPDGPFQSYSSADLKTSSDADVDIDVDEDSDGEL</sequence>
<protein>
    <submittedName>
        <fullName evidence="2">Uncharacterized protein</fullName>
    </submittedName>
</protein>
<comment type="caution">
    <text evidence="2">The sequence shown here is derived from an EMBL/GenBank/DDBJ whole genome shotgun (WGS) entry which is preliminary data.</text>
</comment>
<dbReference type="InterPro" id="IPR009078">
    <property type="entry name" value="Ferritin-like_SF"/>
</dbReference>
<organism evidence="2 3">
    <name type="scientific">Gymnopilus dilepis</name>
    <dbReference type="NCBI Taxonomy" id="231916"/>
    <lineage>
        <taxon>Eukaryota</taxon>
        <taxon>Fungi</taxon>
        <taxon>Dikarya</taxon>
        <taxon>Basidiomycota</taxon>
        <taxon>Agaricomycotina</taxon>
        <taxon>Agaricomycetes</taxon>
        <taxon>Agaricomycetidae</taxon>
        <taxon>Agaricales</taxon>
        <taxon>Agaricineae</taxon>
        <taxon>Hymenogastraceae</taxon>
        <taxon>Gymnopilus</taxon>
    </lineage>
</organism>
<evidence type="ECO:0000313" key="2">
    <source>
        <dbReference type="EMBL" id="PPQ75568.1"/>
    </source>
</evidence>
<reference evidence="2 3" key="1">
    <citation type="journal article" date="2018" name="Evol. Lett.">
        <title>Horizontal gene cluster transfer increased hallucinogenic mushroom diversity.</title>
        <authorList>
            <person name="Reynolds H.T."/>
            <person name="Vijayakumar V."/>
            <person name="Gluck-Thaler E."/>
            <person name="Korotkin H.B."/>
            <person name="Matheny P.B."/>
            <person name="Slot J.C."/>
        </authorList>
    </citation>
    <scope>NUCLEOTIDE SEQUENCE [LARGE SCALE GENOMIC DNA]</scope>
    <source>
        <strain evidence="2 3">SRW20</strain>
    </source>
</reference>
<dbReference type="GO" id="GO:0016491">
    <property type="term" value="F:oxidoreductase activity"/>
    <property type="evidence" value="ECO:0007669"/>
    <property type="project" value="InterPro"/>
</dbReference>
<dbReference type="PANTHER" id="PTHR23409">
    <property type="entry name" value="RIBONUCLEOSIDE-DIPHOSPHATE REDUCTASE SMALL CHAIN"/>
    <property type="match status" value="1"/>
</dbReference>
<dbReference type="Gene3D" id="1.10.620.20">
    <property type="entry name" value="Ribonucleotide Reductase, subunit A"/>
    <property type="match status" value="1"/>
</dbReference>
<dbReference type="Pfam" id="PF00268">
    <property type="entry name" value="Ribonuc_red_sm"/>
    <property type="match status" value="1"/>
</dbReference>
<dbReference type="STRING" id="231916.A0A409WAP9"/>
<dbReference type="SUPFAM" id="SSF47240">
    <property type="entry name" value="Ferritin-like"/>
    <property type="match status" value="1"/>
</dbReference>
<dbReference type="InterPro" id="IPR000358">
    <property type="entry name" value="RNR_small_fam"/>
</dbReference>